<evidence type="ECO:0000313" key="2">
    <source>
        <dbReference type="EMBL" id="OGG04318.1"/>
    </source>
</evidence>
<dbReference type="InterPro" id="IPR029063">
    <property type="entry name" value="SAM-dependent_MTases_sf"/>
</dbReference>
<protein>
    <recommendedName>
        <fullName evidence="1">Methyltransferase type 11 domain-containing protein</fullName>
    </recommendedName>
</protein>
<dbReference type="SUPFAM" id="SSF53756">
    <property type="entry name" value="UDP-Glycosyltransferase/glycogen phosphorylase"/>
    <property type="match status" value="1"/>
</dbReference>
<sequence>MQAADSVLPTNPGGFARLVKHHRIPTLLVYNSQSSDSRTLIPAGLTGPSGIRRLRVNVIGNQPPVSSGSGKRRRADIRVAYFPNPSETERKRLLRESWAFVPYGSDSEEVWLAAEAAGYGVPVVSRDGTDLGGLITHDVNGLIAGPDNAAAGIRSVLTDGELRQRLSREAAAISRRNSIRHISRRVLRQISSAVRSRGSSQLGFRIIHTRPHYRPLDRMRAWYIKSVLSPQSLLDVGCGDGEFVSLLRGSGLAAWGIDTSRYMLSRSPARIRPYVRTGNIMSMDVADRSYDAVSCIDVLEHIPEKNIDRAIAECARVARWSIFFDITTLEDRAFVHADPTHVTKLHAQDWMQRIVSALKNDWSVRRPFMFPFVMNGLIIAQRKPVT</sequence>
<dbReference type="Proteomes" id="UP000178448">
    <property type="component" value="Unassembled WGS sequence"/>
</dbReference>
<name>A0A1F5YVU3_9BACT</name>
<dbReference type="SUPFAM" id="SSF53335">
    <property type="entry name" value="S-adenosyl-L-methionine-dependent methyltransferases"/>
    <property type="match status" value="1"/>
</dbReference>
<dbReference type="EMBL" id="MFJD01000004">
    <property type="protein sequence ID" value="OGG04318.1"/>
    <property type="molecule type" value="Genomic_DNA"/>
</dbReference>
<dbReference type="STRING" id="1798374.A2Z33_04185"/>
<dbReference type="CDD" id="cd02440">
    <property type="entry name" value="AdoMet_MTases"/>
    <property type="match status" value="1"/>
</dbReference>
<dbReference type="Pfam" id="PF08241">
    <property type="entry name" value="Methyltransf_11"/>
    <property type="match status" value="1"/>
</dbReference>
<dbReference type="AlphaFoldDB" id="A0A1F5YVU3"/>
<organism evidence="2 3">
    <name type="scientific">Candidatus Gottesmanbacteria bacterium RBG_16_52_11</name>
    <dbReference type="NCBI Taxonomy" id="1798374"/>
    <lineage>
        <taxon>Bacteria</taxon>
        <taxon>Candidatus Gottesmaniibacteriota</taxon>
    </lineage>
</organism>
<proteinExistence type="predicted"/>
<comment type="caution">
    <text evidence="2">The sequence shown here is derived from an EMBL/GenBank/DDBJ whole genome shotgun (WGS) entry which is preliminary data.</text>
</comment>
<dbReference type="Gene3D" id="3.40.50.150">
    <property type="entry name" value="Vaccinia Virus protein VP39"/>
    <property type="match status" value="1"/>
</dbReference>
<dbReference type="GO" id="GO:0008757">
    <property type="term" value="F:S-adenosylmethionine-dependent methyltransferase activity"/>
    <property type="evidence" value="ECO:0007669"/>
    <property type="project" value="InterPro"/>
</dbReference>
<gene>
    <name evidence="2" type="ORF">A2Z33_04185</name>
</gene>
<dbReference type="Gene3D" id="3.40.50.2000">
    <property type="entry name" value="Glycogen Phosphorylase B"/>
    <property type="match status" value="2"/>
</dbReference>
<accession>A0A1F5YVU3</accession>
<evidence type="ECO:0000313" key="3">
    <source>
        <dbReference type="Proteomes" id="UP000178448"/>
    </source>
</evidence>
<feature type="domain" description="Methyltransferase type 11" evidence="1">
    <location>
        <begin position="234"/>
        <end position="319"/>
    </location>
</feature>
<reference evidence="2 3" key="1">
    <citation type="journal article" date="2016" name="Nat. Commun.">
        <title>Thousands of microbial genomes shed light on interconnected biogeochemical processes in an aquifer system.</title>
        <authorList>
            <person name="Anantharaman K."/>
            <person name="Brown C.T."/>
            <person name="Hug L.A."/>
            <person name="Sharon I."/>
            <person name="Castelle C.J."/>
            <person name="Probst A.J."/>
            <person name="Thomas B.C."/>
            <person name="Singh A."/>
            <person name="Wilkins M.J."/>
            <person name="Karaoz U."/>
            <person name="Brodie E.L."/>
            <person name="Williams K.H."/>
            <person name="Hubbard S.S."/>
            <person name="Banfield J.F."/>
        </authorList>
    </citation>
    <scope>NUCLEOTIDE SEQUENCE [LARGE SCALE GENOMIC DNA]</scope>
</reference>
<evidence type="ECO:0000259" key="1">
    <source>
        <dbReference type="Pfam" id="PF08241"/>
    </source>
</evidence>
<dbReference type="InterPro" id="IPR013216">
    <property type="entry name" value="Methyltransf_11"/>
</dbReference>